<dbReference type="PROSITE" id="PS51318">
    <property type="entry name" value="TAT"/>
    <property type="match status" value="1"/>
</dbReference>
<dbReference type="InterPro" id="IPR006311">
    <property type="entry name" value="TAT_signal"/>
</dbReference>
<gene>
    <name evidence="1" type="ORF">HJA87_12175</name>
</gene>
<dbReference type="EMBL" id="JABTXI010000004">
    <property type="protein sequence ID" value="MBY3590635.1"/>
    <property type="molecule type" value="Genomic_DNA"/>
</dbReference>
<evidence type="ECO:0000313" key="1">
    <source>
        <dbReference type="EMBL" id="MBY3590635.1"/>
    </source>
</evidence>
<accession>A0ABS7LGX6</accession>
<reference evidence="1 2" key="1">
    <citation type="submission" date="2020-06" db="EMBL/GenBank/DDBJ databases">
        <title>Global-level population genomics: horizontal gene transfer, symbiosis and evolution in Rhizobia.</title>
        <authorList>
            <person name="Gai Y."/>
        </authorList>
    </citation>
    <scope>NUCLEOTIDE SEQUENCE [LARGE SCALE GENOMIC DNA]</scope>
    <source>
        <strain evidence="1 2">PLR6_1b</strain>
    </source>
</reference>
<protein>
    <submittedName>
        <fullName evidence="1">Uncharacterized protein</fullName>
    </submittedName>
</protein>
<keyword evidence="2" id="KW-1185">Reference proteome</keyword>
<evidence type="ECO:0000313" key="2">
    <source>
        <dbReference type="Proteomes" id="UP000720124"/>
    </source>
</evidence>
<sequence>MPNATILAAAEGVPCATRRSLLCGFAAASTAAAIAVAPKAHGADASHPQAFAAGEEENPELLSAYQKFVLACSELREAQDALEWLADEWRHQWPLAPEELLLGANAQDGRYTMPAERDIIGRYLVRDTSDLTKRLSPKFRRGNPKTCFAIRTADEERKRLEGWRQSTPNGRTEKALARNRAYRIQAIKECELRIQLAEGYEAEASRLRKASGADAAKLRVAKADTRLLAAANEVSQCQARTLAGLGMKADALAVTAAALKKATEFDAGPLGQLARFVDSVADVAGRAAV</sequence>
<organism evidence="1 2">
    <name type="scientific">Rhizobium bangladeshense</name>
    <dbReference type="NCBI Taxonomy" id="1138189"/>
    <lineage>
        <taxon>Bacteria</taxon>
        <taxon>Pseudomonadati</taxon>
        <taxon>Pseudomonadota</taxon>
        <taxon>Alphaproteobacteria</taxon>
        <taxon>Hyphomicrobiales</taxon>
        <taxon>Rhizobiaceae</taxon>
        <taxon>Rhizobium/Agrobacterium group</taxon>
        <taxon>Rhizobium</taxon>
    </lineage>
</organism>
<comment type="caution">
    <text evidence="1">The sequence shown here is derived from an EMBL/GenBank/DDBJ whole genome shotgun (WGS) entry which is preliminary data.</text>
</comment>
<dbReference type="Proteomes" id="UP000720124">
    <property type="component" value="Unassembled WGS sequence"/>
</dbReference>
<proteinExistence type="predicted"/>
<dbReference type="RefSeq" id="WP_222012261.1">
    <property type="nucleotide sequence ID" value="NZ_JABTXI010000004.1"/>
</dbReference>
<name>A0ABS7LGX6_9HYPH</name>